<dbReference type="EMBL" id="CP021112">
    <property type="protein sequence ID" value="ARP98816.1"/>
    <property type="molecule type" value="Genomic_DNA"/>
</dbReference>
<dbReference type="Pfam" id="PF07813">
    <property type="entry name" value="LTXXQ"/>
    <property type="match status" value="2"/>
</dbReference>
<protein>
    <recommendedName>
        <fullName evidence="5">Exonuclease VII large subunit</fullName>
    </recommendedName>
</protein>
<dbReference type="KEGG" id="psin:CAK95_06800"/>
<evidence type="ECO:0000313" key="3">
    <source>
        <dbReference type="EMBL" id="ARP98816.1"/>
    </source>
</evidence>
<keyword evidence="2" id="KW-1133">Transmembrane helix</keyword>
<reference evidence="3 4" key="1">
    <citation type="submission" date="2017-05" db="EMBL/GenBank/DDBJ databases">
        <title>Full genome sequence of Pseudorhodoplanes sinuspersici.</title>
        <authorList>
            <person name="Dastgheib S.M.M."/>
            <person name="Shavandi M."/>
            <person name="Tirandaz H."/>
        </authorList>
    </citation>
    <scope>NUCLEOTIDE SEQUENCE [LARGE SCALE GENOMIC DNA]</scope>
    <source>
        <strain evidence="3 4">RIPI110</strain>
    </source>
</reference>
<name>A0A1W6ZN63_9HYPH</name>
<gene>
    <name evidence="3" type="ORF">CAK95_06800</name>
</gene>
<proteinExistence type="predicted"/>
<dbReference type="GO" id="GO:0042597">
    <property type="term" value="C:periplasmic space"/>
    <property type="evidence" value="ECO:0007669"/>
    <property type="project" value="InterPro"/>
</dbReference>
<feature type="region of interest" description="Disordered" evidence="1">
    <location>
        <begin position="330"/>
        <end position="355"/>
    </location>
</feature>
<feature type="compositionally biased region" description="Basic and acidic residues" evidence="1">
    <location>
        <begin position="337"/>
        <end position="349"/>
    </location>
</feature>
<evidence type="ECO:0000256" key="2">
    <source>
        <dbReference type="SAM" id="Phobius"/>
    </source>
</evidence>
<keyword evidence="2" id="KW-0472">Membrane</keyword>
<feature type="transmembrane region" description="Helical" evidence="2">
    <location>
        <begin position="152"/>
        <end position="170"/>
    </location>
</feature>
<organism evidence="3 4">
    <name type="scientific">Pseudorhodoplanes sinuspersici</name>
    <dbReference type="NCBI Taxonomy" id="1235591"/>
    <lineage>
        <taxon>Bacteria</taxon>
        <taxon>Pseudomonadati</taxon>
        <taxon>Pseudomonadota</taxon>
        <taxon>Alphaproteobacteria</taxon>
        <taxon>Hyphomicrobiales</taxon>
        <taxon>Pseudorhodoplanes</taxon>
    </lineage>
</organism>
<keyword evidence="4" id="KW-1185">Reference proteome</keyword>
<dbReference type="STRING" id="1235591.CAK95_06800"/>
<dbReference type="AlphaFoldDB" id="A0A1W6ZN63"/>
<accession>A0A1W6ZN63</accession>
<evidence type="ECO:0000256" key="1">
    <source>
        <dbReference type="SAM" id="MobiDB-lite"/>
    </source>
</evidence>
<sequence length="462" mass="53743">MREQRRERVEQRSRNRDQLRQLQSRQREQLRDRKLDRAGREKLRAQQRQERRDLLSRQQDERRQQVQERDRRRDQINNERRAKREEARKQRAERREQRLRDRDKIREQRADRRERRRISDDDARRGRFVNRDRFERRGGDFSRKAWRHGRRAAFVAWSGPVFLPFIYADLFDYTFFPYAYDPGYWGYVYDDFFDSMFWAYGSPYSDPGFAAPLPRGGRPARVSPQMRTAITQACTPDRGLTAWPFQHIESAVKPTADQQKLLDAVRTAASEAADAFKASCSTDFALTPPGRVNAMISRIEATLEALRIVRPPLEAFYNSLSDEQKERFNQIGPNIGRNDERAARSRGTPEQELQSCKEAGTGLAAAPIDRIEDAVQPTEMQRAAFQKLSDASQNAVETLQAACPEAIALTPTGRLEAMQTRLEAMLDAAEIVQPALEEFYATLTNEQKARFNALGRDARRVN</sequence>
<feature type="region of interest" description="Disordered" evidence="1">
    <location>
        <begin position="1"/>
        <end position="100"/>
    </location>
</feature>
<evidence type="ECO:0008006" key="5">
    <source>
        <dbReference type="Google" id="ProtNLM"/>
    </source>
</evidence>
<dbReference type="InterPro" id="IPR012899">
    <property type="entry name" value="LTXXQ"/>
</dbReference>
<keyword evidence="2" id="KW-0812">Transmembrane</keyword>
<dbReference type="Proteomes" id="UP000194137">
    <property type="component" value="Chromosome"/>
</dbReference>
<evidence type="ECO:0000313" key="4">
    <source>
        <dbReference type="Proteomes" id="UP000194137"/>
    </source>
</evidence>